<dbReference type="PROSITE" id="PS50297">
    <property type="entry name" value="ANK_REP_REGION"/>
    <property type="match status" value="2"/>
</dbReference>
<feature type="repeat" description="ANK" evidence="3">
    <location>
        <begin position="794"/>
        <end position="826"/>
    </location>
</feature>
<dbReference type="Proteomes" id="UP000813461">
    <property type="component" value="Unassembled WGS sequence"/>
</dbReference>
<dbReference type="SUPFAM" id="SSF48403">
    <property type="entry name" value="Ankyrin repeat"/>
    <property type="match status" value="1"/>
</dbReference>
<feature type="non-terminal residue" evidence="4">
    <location>
        <position position="854"/>
    </location>
</feature>
<proteinExistence type="predicted"/>
<dbReference type="OrthoDB" id="3800144at2759"/>
<dbReference type="AlphaFoldDB" id="A0A8K0VYH6"/>
<evidence type="ECO:0000313" key="4">
    <source>
        <dbReference type="EMBL" id="KAH7087553.1"/>
    </source>
</evidence>
<feature type="repeat" description="ANK" evidence="3">
    <location>
        <begin position="827"/>
        <end position="854"/>
    </location>
</feature>
<evidence type="ECO:0000313" key="5">
    <source>
        <dbReference type="Proteomes" id="UP000813461"/>
    </source>
</evidence>
<keyword evidence="5" id="KW-1185">Reference proteome</keyword>
<evidence type="ECO:0000256" key="1">
    <source>
        <dbReference type="ARBA" id="ARBA00022737"/>
    </source>
</evidence>
<dbReference type="PANTHER" id="PTHR24171:SF11">
    <property type="entry name" value="26S PROTEASOME NON-ATPASE REGULATORY SUBUNIT 10"/>
    <property type="match status" value="1"/>
</dbReference>
<protein>
    <submittedName>
        <fullName evidence="4">Uncharacterized protein</fullName>
    </submittedName>
</protein>
<keyword evidence="1" id="KW-0677">Repeat</keyword>
<evidence type="ECO:0000256" key="3">
    <source>
        <dbReference type="PROSITE-ProRule" id="PRU00023"/>
    </source>
</evidence>
<dbReference type="PROSITE" id="PS50088">
    <property type="entry name" value="ANK_REPEAT"/>
    <property type="match status" value="2"/>
</dbReference>
<name>A0A8K0VYH6_9PLEO</name>
<accession>A0A8K0VYH6</accession>
<organism evidence="4 5">
    <name type="scientific">Paraphoma chrysanthemicola</name>
    <dbReference type="NCBI Taxonomy" id="798071"/>
    <lineage>
        <taxon>Eukaryota</taxon>
        <taxon>Fungi</taxon>
        <taxon>Dikarya</taxon>
        <taxon>Ascomycota</taxon>
        <taxon>Pezizomycotina</taxon>
        <taxon>Dothideomycetes</taxon>
        <taxon>Pleosporomycetidae</taxon>
        <taxon>Pleosporales</taxon>
        <taxon>Pleosporineae</taxon>
        <taxon>Phaeosphaeriaceae</taxon>
        <taxon>Paraphoma</taxon>
    </lineage>
</organism>
<evidence type="ECO:0000256" key="2">
    <source>
        <dbReference type="ARBA" id="ARBA00023043"/>
    </source>
</evidence>
<keyword evidence="2 3" id="KW-0040">ANK repeat</keyword>
<dbReference type="SMART" id="SM00248">
    <property type="entry name" value="ANK"/>
    <property type="match status" value="5"/>
</dbReference>
<dbReference type="InterPro" id="IPR036770">
    <property type="entry name" value="Ankyrin_rpt-contain_sf"/>
</dbReference>
<sequence length="854" mass="96459">MSQLELHNATVASRRQTEKAWADERQKQREAEIIRETHARPRFRAYVNQRSYPVLPRKYKWKAQKEKYCPPDLLKGRLAHKFGYVFCHRGLYDRARDIIDNSEAAITNGVKQKMYLHEIDSFILGRVDHAIIAHEKVSGRVTAWNKAWSAIPFATTLKTFLVSKPVDLKREEFAEEYRITDDKVPGLLGSIWKELLDPTGLTLQIDFRDQDFAKIFPFYSYHVTKGKSHLESLGYRLFKSTMFKGYNNFYSSFSKLEEEIKANCESLYGQNYFKKEHLHHFHGRLIMVFSAEPLDKLARSTWNSTQRSDPNPSFEHLYKTVYEQVESFLNIGSPGYNFILEIGHSGLGLGYDLRTQQASNPLNGIRIKSEKVKYQSRLDRAMIAVSLTLRKEYPTVLFSSCTRLPDVVSPNGASYKVRFATAKLQNWDPGEEGIANGLRAIHGGLYPQSNIVIADDPLAEIAARTWIDQEAALDRSELLDMPYDKWLEKGGKALLKKGGEDLAQVIGLINGIFMTNCVGDLVVQSPRNDIISHATICKRNNFGIWADADAFIANNPGFLDAEEEEEQYDESDRSLANPVSGLKETRLFSPEQKRTDQKNSALVAITDPNGFPRFYEGGPSDRRRILNIGGEVFVFDSVDNAIKASNSLRIYQMASKGRLVSNTLRRMLKHGADINAWTGLYGTPLAAACARLQPDIYTVRLLIQKGAADVCVRGPFGFPLELAAGKGEEGIVKMLLEHMRLPKRSYDHKTTTESLYAGFHAACRNGFVVIVRMILDEFKATMGNEMVVDHVDQRHGSALQVACLRGHLEIVKLLLDKHADLNKKTGHFGTPLSAACAQGHEKIVQELINRGIDF</sequence>
<dbReference type="EMBL" id="JAGMVJ010000009">
    <property type="protein sequence ID" value="KAH7087553.1"/>
    <property type="molecule type" value="Genomic_DNA"/>
</dbReference>
<dbReference type="GO" id="GO:0004842">
    <property type="term" value="F:ubiquitin-protein transferase activity"/>
    <property type="evidence" value="ECO:0007669"/>
    <property type="project" value="TreeGrafter"/>
</dbReference>
<dbReference type="InterPro" id="IPR002110">
    <property type="entry name" value="Ankyrin_rpt"/>
</dbReference>
<dbReference type="PANTHER" id="PTHR24171">
    <property type="entry name" value="ANKYRIN REPEAT DOMAIN-CONTAINING PROTEIN 39-RELATED"/>
    <property type="match status" value="1"/>
</dbReference>
<dbReference type="Gene3D" id="1.25.40.20">
    <property type="entry name" value="Ankyrin repeat-containing domain"/>
    <property type="match status" value="2"/>
</dbReference>
<dbReference type="GO" id="GO:0085020">
    <property type="term" value="P:protein K6-linked ubiquitination"/>
    <property type="evidence" value="ECO:0007669"/>
    <property type="project" value="TreeGrafter"/>
</dbReference>
<dbReference type="Pfam" id="PF12796">
    <property type="entry name" value="Ank_2"/>
    <property type="match status" value="1"/>
</dbReference>
<comment type="caution">
    <text evidence="4">The sequence shown here is derived from an EMBL/GenBank/DDBJ whole genome shotgun (WGS) entry which is preliminary data.</text>
</comment>
<gene>
    <name evidence="4" type="ORF">FB567DRAFT_442767</name>
</gene>
<reference evidence="4" key="1">
    <citation type="journal article" date="2021" name="Nat. Commun.">
        <title>Genetic determinants of endophytism in the Arabidopsis root mycobiome.</title>
        <authorList>
            <person name="Mesny F."/>
            <person name="Miyauchi S."/>
            <person name="Thiergart T."/>
            <person name="Pickel B."/>
            <person name="Atanasova L."/>
            <person name="Karlsson M."/>
            <person name="Huettel B."/>
            <person name="Barry K.W."/>
            <person name="Haridas S."/>
            <person name="Chen C."/>
            <person name="Bauer D."/>
            <person name="Andreopoulos W."/>
            <person name="Pangilinan J."/>
            <person name="LaButti K."/>
            <person name="Riley R."/>
            <person name="Lipzen A."/>
            <person name="Clum A."/>
            <person name="Drula E."/>
            <person name="Henrissat B."/>
            <person name="Kohler A."/>
            <person name="Grigoriev I.V."/>
            <person name="Martin F.M."/>
            <person name="Hacquard S."/>
        </authorList>
    </citation>
    <scope>NUCLEOTIDE SEQUENCE</scope>
    <source>
        <strain evidence="4">MPI-SDFR-AT-0120</strain>
    </source>
</reference>